<evidence type="ECO:0000256" key="3">
    <source>
        <dbReference type="HAMAP-Rule" id="MF_00197"/>
    </source>
</evidence>
<feature type="binding site" evidence="3">
    <location>
        <position position="190"/>
    </location>
    <ligand>
        <name>substrate</name>
    </ligand>
</feature>
<gene>
    <name evidence="3 5" type="primary">dapF</name>
    <name evidence="5" type="ORF">H8Z76_06940</name>
</gene>
<keyword evidence="6" id="KW-1185">Reference proteome</keyword>
<reference evidence="5 6" key="1">
    <citation type="submission" date="2020-08" db="EMBL/GenBank/DDBJ databases">
        <title>Genome public.</title>
        <authorList>
            <person name="Liu C."/>
            <person name="Sun Q."/>
        </authorList>
    </citation>
    <scope>NUCLEOTIDE SEQUENCE [LARGE SCALE GENOMIC DNA]</scope>
    <source>
        <strain evidence="5 6">BX0805</strain>
    </source>
</reference>
<comment type="subcellular location">
    <subcellularLocation>
        <location evidence="3">Cytoplasm</location>
    </subcellularLocation>
</comment>
<dbReference type="GO" id="GO:0008837">
    <property type="term" value="F:diaminopimelate epimerase activity"/>
    <property type="evidence" value="ECO:0007669"/>
    <property type="project" value="UniProtKB-EC"/>
</dbReference>
<dbReference type="HAMAP" id="MF_00197">
    <property type="entry name" value="DAP_epimerase"/>
    <property type="match status" value="1"/>
</dbReference>
<dbReference type="EC" id="5.1.1.7" evidence="3 4"/>
<organism evidence="5 6">
    <name type="scientific">Roseburia yibonii</name>
    <dbReference type="NCBI Taxonomy" id="2763063"/>
    <lineage>
        <taxon>Bacteria</taxon>
        <taxon>Bacillati</taxon>
        <taxon>Bacillota</taxon>
        <taxon>Clostridia</taxon>
        <taxon>Lachnospirales</taxon>
        <taxon>Lachnospiraceae</taxon>
        <taxon>Roseburia</taxon>
    </lineage>
</organism>
<dbReference type="EMBL" id="JACOQH010000004">
    <property type="protein sequence ID" value="MBC5753764.1"/>
    <property type="molecule type" value="Genomic_DNA"/>
</dbReference>
<name>A0ABR7I9Z2_9FIRM</name>
<feature type="binding site" evidence="3">
    <location>
        <position position="63"/>
    </location>
    <ligand>
        <name>substrate</name>
    </ligand>
</feature>
<protein>
    <recommendedName>
        <fullName evidence="3 4">Diaminopimelate epimerase</fullName>
        <shortName evidence="3">DAP epimerase</shortName>
        <ecNumber evidence="3 4">5.1.1.7</ecNumber>
    </recommendedName>
    <alternativeName>
        <fullName evidence="3">PLP-independent amino acid racemase</fullName>
    </alternativeName>
</protein>
<evidence type="ECO:0000313" key="5">
    <source>
        <dbReference type="EMBL" id="MBC5753764.1"/>
    </source>
</evidence>
<feature type="binding site" evidence="3">
    <location>
        <position position="157"/>
    </location>
    <ligand>
        <name>substrate</name>
    </ligand>
</feature>
<feature type="binding site" evidence="3">
    <location>
        <begin position="208"/>
        <end position="209"/>
    </location>
    <ligand>
        <name>substrate</name>
    </ligand>
</feature>
<dbReference type="NCBIfam" id="TIGR00652">
    <property type="entry name" value="DapF"/>
    <property type="match status" value="1"/>
</dbReference>
<keyword evidence="2 3" id="KW-0413">Isomerase</keyword>
<dbReference type="RefSeq" id="WP_147618583.1">
    <property type="nucleotide sequence ID" value="NZ_JACOQH010000004.1"/>
</dbReference>
<dbReference type="Proteomes" id="UP000621540">
    <property type="component" value="Unassembled WGS sequence"/>
</dbReference>
<comment type="similarity">
    <text evidence="1 3">Belongs to the diaminopimelate epimerase family.</text>
</comment>
<feature type="site" description="Could be important to modulate the pK values of the two catalytic cysteine residues" evidence="3">
    <location>
        <position position="208"/>
    </location>
</feature>
<keyword evidence="3" id="KW-0963">Cytoplasm</keyword>
<dbReference type="PANTHER" id="PTHR31689:SF0">
    <property type="entry name" value="DIAMINOPIMELATE EPIMERASE"/>
    <property type="match status" value="1"/>
</dbReference>
<dbReference type="InterPro" id="IPR001653">
    <property type="entry name" value="DAP_epimerase_DapF"/>
</dbReference>
<comment type="subunit">
    <text evidence="3">Homodimer.</text>
</comment>
<proteinExistence type="inferred from homology"/>
<comment type="pathway">
    <text evidence="3">Amino-acid biosynthesis; L-lysine biosynthesis via DAP pathway; DL-2,6-diaminopimelate from LL-2,6-diaminopimelate: step 1/1.</text>
</comment>
<comment type="caution">
    <text evidence="3">Lacks conserved residue(s) required for the propagation of feature annotation.</text>
</comment>
<evidence type="ECO:0000256" key="4">
    <source>
        <dbReference type="NCBIfam" id="TIGR00652"/>
    </source>
</evidence>
<accession>A0ABR7I9Z2</accession>
<keyword evidence="3" id="KW-0457">Lysine biosynthesis</keyword>
<dbReference type="Gene3D" id="3.10.310.10">
    <property type="entry name" value="Diaminopimelate Epimerase, Chain A, domain 1"/>
    <property type="match status" value="2"/>
</dbReference>
<comment type="function">
    <text evidence="3">Catalyzes the stereoinversion of LL-2,6-diaminopimelate (L,L-DAP) to meso-diaminopimelate (meso-DAP), a precursor of L-lysine and an essential component of the bacterial peptidoglycan.</text>
</comment>
<evidence type="ECO:0000313" key="6">
    <source>
        <dbReference type="Proteomes" id="UP000621540"/>
    </source>
</evidence>
<keyword evidence="3" id="KW-0028">Amino-acid biosynthesis</keyword>
<feature type="binding site" evidence="3">
    <location>
        <begin position="218"/>
        <end position="219"/>
    </location>
    <ligand>
        <name>substrate</name>
    </ligand>
</feature>
<dbReference type="PANTHER" id="PTHR31689">
    <property type="entry name" value="DIAMINOPIMELATE EPIMERASE, CHLOROPLASTIC"/>
    <property type="match status" value="1"/>
</dbReference>
<comment type="catalytic activity">
    <reaction evidence="3">
        <text>(2S,6S)-2,6-diaminopimelate = meso-2,6-diaminopimelate</text>
        <dbReference type="Rhea" id="RHEA:15393"/>
        <dbReference type="ChEBI" id="CHEBI:57609"/>
        <dbReference type="ChEBI" id="CHEBI:57791"/>
        <dbReference type="EC" id="5.1.1.7"/>
    </reaction>
</comment>
<dbReference type="Pfam" id="PF01678">
    <property type="entry name" value="DAP_epimerase"/>
    <property type="match status" value="2"/>
</dbReference>
<feature type="binding site" evidence="3">
    <location>
        <position position="12"/>
    </location>
    <ligand>
        <name>substrate</name>
    </ligand>
</feature>
<comment type="caution">
    <text evidence="5">The sequence shown here is derived from an EMBL/GenBank/DDBJ whole genome shotgun (WGS) entry which is preliminary data.</text>
</comment>
<dbReference type="SUPFAM" id="SSF54506">
    <property type="entry name" value="Diaminopimelate epimerase-like"/>
    <property type="match status" value="2"/>
</dbReference>
<sequence length="277" mass="30635">MLTMQKYEGVGNDYLILDPNRNELKLEENQIKMLCRRNFGVGADGILYGPLYANQKIFFRIFNPDGSEAERSGIGACIFAAYLRDAGCIHGKKVRLYSKAGENEVVYLEDGRMRVKMGKPVFACEKIPVTGVEDEIVNLPLLFHGELYNATCVSVGNPNCVIMMEDVSGGRARELGPYVEHAARFPNRMNLQLCRVVDRAHIKIEIYERGTGYILASGTGACAAAAASYRMGLTDRTVFVEMPGGTLLVETKEDLTMYLTGSARAVGTFFVAEHFFA</sequence>
<evidence type="ECO:0000256" key="1">
    <source>
        <dbReference type="ARBA" id="ARBA00010219"/>
    </source>
</evidence>
<evidence type="ECO:0000256" key="2">
    <source>
        <dbReference type="ARBA" id="ARBA00023235"/>
    </source>
</evidence>